<keyword evidence="2" id="KW-0347">Helicase</keyword>
<keyword evidence="2" id="KW-0067">ATP-binding</keyword>
<reference evidence="5" key="1">
    <citation type="submission" date="2024-01" db="EMBL/GenBank/DDBJ databases">
        <title>Bank of Algae and Cyanobacteria of the Azores (BACA) strain genomes.</title>
        <authorList>
            <person name="Luz R."/>
            <person name="Cordeiro R."/>
            <person name="Fonseca A."/>
            <person name="Goncalves V."/>
        </authorList>
    </citation>
    <scope>NUCLEOTIDE SEQUENCE</scope>
    <source>
        <strain evidence="5">BACA0141</strain>
    </source>
</reference>
<organism evidence="5 6">
    <name type="scientific">Tumidithrix elongata BACA0141</name>
    <dbReference type="NCBI Taxonomy" id="2716417"/>
    <lineage>
        <taxon>Bacteria</taxon>
        <taxon>Bacillati</taxon>
        <taxon>Cyanobacteriota</taxon>
        <taxon>Cyanophyceae</taxon>
        <taxon>Pseudanabaenales</taxon>
        <taxon>Pseudanabaenaceae</taxon>
        <taxon>Tumidithrix</taxon>
        <taxon>Tumidithrix elongata</taxon>
    </lineage>
</organism>
<sequence length="275" mass="31243">MLLRVAGISPDMTYSLSASKLQTYHRCAKSYHFRYEQGIKSAAFFGSAALGTSLHQALAQIYRDWHYQTPLPDLTWINACWSDNSKGLSDAQAEEGQQILQGYYESFIANQPAIAKPVAVEGKVQGHLQVSNLEFSLIGRFDRLDWYEDGLELIDYKSTKETKLPEPAELDLQMGLYYLALEQRYQQSLKQLSLIFLRTGEKVSFRATPEQSQRVYQMISELAIKLRSDEEWEPSVGKHCDRCTYVKYCPAKQTNPEPVPSGGKASKQLQLVLNL</sequence>
<keyword evidence="2" id="KW-0547">Nucleotide-binding</keyword>
<keyword evidence="2" id="KW-0378">Hydrolase</keyword>
<dbReference type="InterPro" id="IPR011604">
    <property type="entry name" value="PDDEXK-like_dom_sf"/>
</dbReference>
<dbReference type="EMBL" id="JAZBJZ010000136">
    <property type="protein sequence ID" value="MEE3719480.1"/>
    <property type="molecule type" value="Genomic_DNA"/>
</dbReference>
<feature type="domain" description="PD-(D/E)XK endonuclease-like" evidence="4">
    <location>
        <begin position="15"/>
        <end position="250"/>
    </location>
</feature>
<evidence type="ECO:0000256" key="3">
    <source>
        <dbReference type="ARBA" id="ARBA00023204"/>
    </source>
</evidence>
<keyword evidence="1" id="KW-0227">DNA damage</keyword>
<evidence type="ECO:0000256" key="2">
    <source>
        <dbReference type="ARBA" id="ARBA00022806"/>
    </source>
</evidence>
<keyword evidence="3" id="KW-0234">DNA repair</keyword>
<evidence type="ECO:0000259" key="4">
    <source>
        <dbReference type="Pfam" id="PF12705"/>
    </source>
</evidence>
<comment type="caution">
    <text evidence="5">The sequence shown here is derived from an EMBL/GenBank/DDBJ whole genome shotgun (WGS) entry which is preliminary data.</text>
</comment>
<dbReference type="Gene3D" id="3.90.320.10">
    <property type="match status" value="1"/>
</dbReference>
<dbReference type="SUPFAM" id="SSF52980">
    <property type="entry name" value="Restriction endonuclease-like"/>
    <property type="match status" value="1"/>
</dbReference>
<gene>
    <name evidence="5" type="ORF">V2H45_22300</name>
</gene>
<dbReference type="InterPro" id="IPR011335">
    <property type="entry name" value="Restrct_endonuc-II-like"/>
</dbReference>
<evidence type="ECO:0000313" key="6">
    <source>
        <dbReference type="Proteomes" id="UP001333818"/>
    </source>
</evidence>
<name>A0AAW9PWS8_9CYAN</name>
<keyword evidence="6" id="KW-1185">Reference proteome</keyword>
<dbReference type="InterPro" id="IPR038726">
    <property type="entry name" value="PDDEXK_AddAB-type"/>
</dbReference>
<accession>A0AAW9PWS8</accession>
<evidence type="ECO:0000313" key="5">
    <source>
        <dbReference type="EMBL" id="MEE3719480.1"/>
    </source>
</evidence>
<dbReference type="GO" id="GO:0004386">
    <property type="term" value="F:helicase activity"/>
    <property type="evidence" value="ECO:0007669"/>
    <property type="project" value="UniProtKB-KW"/>
</dbReference>
<protein>
    <submittedName>
        <fullName evidence="5">PD-(D/E)XK nuclease family protein</fullName>
    </submittedName>
</protein>
<dbReference type="Pfam" id="PF12705">
    <property type="entry name" value="PDDEXK_1"/>
    <property type="match status" value="1"/>
</dbReference>
<dbReference type="AlphaFoldDB" id="A0AAW9PWS8"/>
<dbReference type="Proteomes" id="UP001333818">
    <property type="component" value="Unassembled WGS sequence"/>
</dbReference>
<evidence type="ECO:0000256" key="1">
    <source>
        <dbReference type="ARBA" id="ARBA00022763"/>
    </source>
</evidence>
<proteinExistence type="predicted"/>
<dbReference type="GO" id="GO:0006281">
    <property type="term" value="P:DNA repair"/>
    <property type="evidence" value="ECO:0007669"/>
    <property type="project" value="UniProtKB-KW"/>
</dbReference>